<organism evidence="6 7">
    <name type="scientific">Trichoplax adhaerens</name>
    <name type="common">Trichoplax reptans</name>
    <dbReference type="NCBI Taxonomy" id="10228"/>
    <lineage>
        <taxon>Eukaryota</taxon>
        <taxon>Metazoa</taxon>
        <taxon>Placozoa</taxon>
        <taxon>Uniplacotomia</taxon>
        <taxon>Trichoplacea</taxon>
        <taxon>Trichoplacidae</taxon>
        <taxon>Trichoplax</taxon>
    </lineage>
</organism>
<evidence type="ECO:0000256" key="2">
    <source>
        <dbReference type="ARBA" id="ARBA00022490"/>
    </source>
</evidence>
<dbReference type="InterPro" id="IPR039771">
    <property type="entry name" value="Csl4"/>
</dbReference>
<dbReference type="GO" id="GO:0005730">
    <property type="term" value="C:nucleolus"/>
    <property type="evidence" value="ECO:0007669"/>
    <property type="project" value="UniProtKB-SubCell"/>
</dbReference>
<dbReference type="HOGENOM" id="CLU_067135_3_0_1"/>
<gene>
    <name evidence="6" type="ORF">TRIADDRAFT_50612</name>
</gene>
<dbReference type="GO" id="GO:0000176">
    <property type="term" value="C:nuclear exosome (RNase complex)"/>
    <property type="evidence" value="ECO:0000318"/>
    <property type="project" value="GO_Central"/>
</dbReference>
<dbReference type="GO" id="GO:0006396">
    <property type="term" value="P:RNA processing"/>
    <property type="evidence" value="ECO:0007669"/>
    <property type="project" value="InterPro"/>
</dbReference>
<dbReference type="CDD" id="cd05791">
    <property type="entry name" value="S1_CSL4"/>
    <property type="match status" value="1"/>
</dbReference>
<name>B3S3C6_TRIAD</name>
<sequence>MAAEVGNPVIPGQRLGSIDQFSAGLGTYVRQRHIYASLVGYKDIISQAGQLPKIQIKTGNVSCNLPTIGKVVTAKVLNVNPRFCRVLIICIGTTPLKEPFKGTIRKEDIRATEKDKVDMYNCFKPGDAVLAEVISLGDPRSYYLSTAKNELGVIFAKSTAGHPMVPISWTEMQCPHTEKIELRKVAGIKYWTDS</sequence>
<dbReference type="Gene3D" id="2.40.50.140">
    <property type="entry name" value="Nucleic acid-binding proteins"/>
    <property type="match status" value="1"/>
</dbReference>
<dbReference type="CTD" id="6755848"/>
<reference evidence="6 7" key="1">
    <citation type="journal article" date="2008" name="Nature">
        <title>The Trichoplax genome and the nature of placozoans.</title>
        <authorList>
            <person name="Srivastava M."/>
            <person name="Begovic E."/>
            <person name="Chapman J."/>
            <person name="Putnam N.H."/>
            <person name="Hellsten U."/>
            <person name="Kawashima T."/>
            <person name="Kuo A."/>
            <person name="Mitros T."/>
            <person name="Salamov A."/>
            <person name="Carpenter M.L."/>
            <person name="Signorovitch A.Y."/>
            <person name="Moreno M.A."/>
            <person name="Kamm K."/>
            <person name="Grimwood J."/>
            <person name="Schmutz J."/>
            <person name="Shapiro H."/>
            <person name="Grigoriev I.V."/>
            <person name="Buss L.W."/>
            <person name="Schierwater B."/>
            <person name="Dellaporta S.L."/>
            <person name="Rokhsar D.S."/>
        </authorList>
    </citation>
    <scope>NUCLEOTIDE SEQUENCE [LARGE SCALE GENOMIC DNA]</scope>
    <source>
        <strain evidence="6 7">Grell-BS-1999</strain>
    </source>
</reference>
<evidence type="ECO:0000313" key="7">
    <source>
        <dbReference type="Proteomes" id="UP000009022"/>
    </source>
</evidence>
<dbReference type="OrthoDB" id="440760at2759"/>
<dbReference type="FunCoup" id="B3S3C6">
    <property type="interactions" value="1663"/>
</dbReference>
<keyword evidence="7" id="KW-1185">Reference proteome</keyword>
<dbReference type="GeneID" id="6755848"/>
<protein>
    <recommendedName>
        <fullName evidence="8">S1 motif domain-containing protein</fullName>
    </recommendedName>
</protein>
<dbReference type="PhylomeDB" id="B3S3C6"/>
<dbReference type="EMBL" id="DS985248">
    <property type="protein sequence ID" value="EDV22944.1"/>
    <property type="molecule type" value="Genomic_DNA"/>
</dbReference>
<dbReference type="Proteomes" id="UP000009022">
    <property type="component" value="Unassembled WGS sequence"/>
</dbReference>
<evidence type="ECO:0008006" key="8">
    <source>
        <dbReference type="Google" id="ProtNLM"/>
    </source>
</evidence>
<evidence type="ECO:0000256" key="3">
    <source>
        <dbReference type="ARBA" id="ARBA00022835"/>
    </source>
</evidence>
<dbReference type="FunFam" id="2.40.50.140:FF:000198">
    <property type="entry name" value="Exosome complex component CSL4"/>
    <property type="match status" value="1"/>
</dbReference>
<dbReference type="AlphaFoldDB" id="B3S3C6"/>
<dbReference type="SUPFAM" id="SSF110324">
    <property type="entry name" value="Ribosomal L27 protein-like"/>
    <property type="match status" value="1"/>
</dbReference>
<dbReference type="GO" id="GO:0003723">
    <property type="term" value="F:RNA binding"/>
    <property type="evidence" value="ECO:0007669"/>
    <property type="project" value="InterPro"/>
</dbReference>
<dbReference type="PANTHER" id="PTHR12686:SF8">
    <property type="entry name" value="EXOSOME COMPLEX COMPONENT CSL4"/>
    <property type="match status" value="1"/>
</dbReference>
<dbReference type="eggNOG" id="KOG3409">
    <property type="taxonomic scope" value="Eukaryota"/>
</dbReference>
<comment type="subcellular location">
    <subcellularLocation>
        <location evidence="1">Nucleus</location>
        <location evidence="1">Nucleolus</location>
    </subcellularLocation>
</comment>
<keyword evidence="2" id="KW-0963">Cytoplasm</keyword>
<dbReference type="GO" id="GO:0005737">
    <property type="term" value="C:cytoplasm"/>
    <property type="evidence" value="ECO:0000318"/>
    <property type="project" value="GO_Central"/>
</dbReference>
<evidence type="ECO:0000259" key="4">
    <source>
        <dbReference type="Pfam" id="PF10447"/>
    </source>
</evidence>
<keyword evidence="3" id="KW-0271">Exosome</keyword>
<dbReference type="STRING" id="10228.B3S3C6"/>
<proteinExistence type="predicted"/>
<feature type="domain" description="Exosome complex component N-terminal" evidence="5">
    <location>
        <begin position="9"/>
        <end position="44"/>
    </location>
</feature>
<evidence type="ECO:0000259" key="5">
    <source>
        <dbReference type="Pfam" id="PF14382"/>
    </source>
</evidence>
<evidence type="ECO:0000256" key="1">
    <source>
        <dbReference type="ARBA" id="ARBA00004604"/>
    </source>
</evidence>
<dbReference type="Gene3D" id="2.40.50.100">
    <property type="match status" value="1"/>
</dbReference>
<dbReference type="Pfam" id="PF10447">
    <property type="entry name" value="EXOSC1"/>
    <property type="match status" value="1"/>
</dbReference>
<dbReference type="RefSeq" id="XP_002114810.1">
    <property type="nucleotide sequence ID" value="XM_002114774.1"/>
</dbReference>
<dbReference type="Pfam" id="PF14382">
    <property type="entry name" value="ECR1_N"/>
    <property type="match status" value="1"/>
</dbReference>
<dbReference type="PANTHER" id="PTHR12686">
    <property type="entry name" value="3'-5' EXORIBONUCLEASE CSL4-RELATED"/>
    <property type="match status" value="1"/>
</dbReference>
<feature type="domain" description="Exosome complex component CSL4 C-terminal" evidence="4">
    <location>
        <begin position="96"/>
        <end position="136"/>
    </location>
</feature>
<accession>B3S3C6</accession>
<dbReference type="InterPro" id="IPR019495">
    <property type="entry name" value="EXOSC1_C"/>
</dbReference>
<dbReference type="SUPFAM" id="SSF50249">
    <property type="entry name" value="Nucleic acid-binding proteins"/>
    <property type="match status" value="1"/>
</dbReference>
<dbReference type="InterPro" id="IPR025721">
    <property type="entry name" value="Exosome_cplx_N_dom"/>
</dbReference>
<evidence type="ECO:0000313" key="6">
    <source>
        <dbReference type="EMBL" id="EDV22944.1"/>
    </source>
</evidence>
<dbReference type="KEGG" id="tad:TRIADDRAFT_50612"/>
<dbReference type="InParanoid" id="B3S3C6"/>
<dbReference type="InterPro" id="IPR012340">
    <property type="entry name" value="NA-bd_OB-fold"/>
</dbReference>
<dbReference type="OMA" id="PMVPVGW"/>